<dbReference type="InterPro" id="IPR032705">
    <property type="entry name" value="ORC4_C"/>
</dbReference>
<evidence type="ECO:0000256" key="2">
    <source>
        <dbReference type="ARBA" id="ARBA00005334"/>
    </source>
</evidence>
<feature type="region of interest" description="Disordered" evidence="6">
    <location>
        <begin position="1"/>
        <end position="33"/>
    </location>
</feature>
<evidence type="ECO:0000256" key="5">
    <source>
        <dbReference type="ARBA" id="ARBA00023242"/>
    </source>
</evidence>
<evidence type="ECO:0000313" key="9">
    <source>
        <dbReference type="Proteomes" id="UP001300502"/>
    </source>
</evidence>
<evidence type="ECO:0000259" key="7">
    <source>
        <dbReference type="Pfam" id="PF14629"/>
    </source>
</evidence>
<sequence>MQLRNKRSDPPGATKSRQHKKARKTVATKQGNKNKQECVSQVADILLDKQQCEMLQEQVKEYLLRKLCQTRLTSWDDQEFSSLSKTIESLVRNPAPQGESIILIGPAGSGKKKLVEEIVQKMKSESQTQRLKVIQLYGTFHAHGEGPMRETHLQLKNSMPNTEVNQSTTEADFLEDTANDSSTKYIFLLYDFEYFVREKNQSFLYRIFEFFQRNKTSGLVLATSQQHDLVDSLEKRIKSRFSHRVYYMPTFKDTRQVQKILRSIFSIDADAPSSILAVKQPFNQEMSQLFGDTTWNQALEELLKSTPNVSSFLRFAFYTITTMSLDKFGIPKFDLDIVRHGSRQLRQSAGRMEMLKNLSVLEVALLAALCRLTCRQLEKSEKGQSCAKPVAFSFERIYQEYIKQELNSDSTPITADSYKRPIAWKAFSRLLDIQLIRFPERRGEGRNAMELQPVILVISPEELSQVLKEHPYISLAMQRWNQHRKE</sequence>
<dbReference type="EMBL" id="JANCYU010000050">
    <property type="protein sequence ID" value="KAK4527321.1"/>
    <property type="molecule type" value="Genomic_DNA"/>
</dbReference>
<evidence type="ECO:0000256" key="1">
    <source>
        <dbReference type="ARBA" id="ARBA00004123"/>
    </source>
</evidence>
<keyword evidence="3" id="KW-0235">DNA replication</keyword>
<comment type="similarity">
    <text evidence="2">Belongs to the ORC4 family.</text>
</comment>
<protein>
    <recommendedName>
        <fullName evidence="7">Origin recognition complex subunit 4 C-terminal domain-containing protein</fullName>
    </recommendedName>
</protein>
<dbReference type="PANTHER" id="PTHR12087">
    <property type="entry name" value="ORIGIN RECOGNITION COMPLEX SUBUNIT 4"/>
    <property type="match status" value="1"/>
</dbReference>
<evidence type="ECO:0000256" key="3">
    <source>
        <dbReference type="ARBA" id="ARBA00022705"/>
    </source>
</evidence>
<dbReference type="Pfam" id="PF14629">
    <property type="entry name" value="ORC4_C"/>
    <property type="match status" value="1"/>
</dbReference>
<comment type="caution">
    <text evidence="8">The sequence shown here is derived from an EMBL/GenBank/DDBJ whole genome shotgun (WGS) entry which is preliminary data.</text>
</comment>
<gene>
    <name evidence="8" type="ORF">GAYE_SCF38G5243</name>
</gene>
<keyword evidence="4" id="KW-0238">DNA-binding</keyword>
<dbReference type="GO" id="GO:0003688">
    <property type="term" value="F:DNA replication origin binding"/>
    <property type="evidence" value="ECO:0007669"/>
    <property type="project" value="TreeGrafter"/>
</dbReference>
<dbReference type="AlphaFoldDB" id="A0AAV9IJ48"/>
<accession>A0AAV9IJ48</accession>
<feature type="domain" description="Origin recognition complex subunit 4 C-terminal" evidence="7">
    <location>
        <begin position="260"/>
        <end position="466"/>
    </location>
</feature>
<organism evidence="8 9">
    <name type="scientific">Galdieria yellowstonensis</name>
    <dbReference type="NCBI Taxonomy" id="3028027"/>
    <lineage>
        <taxon>Eukaryota</taxon>
        <taxon>Rhodophyta</taxon>
        <taxon>Bangiophyceae</taxon>
        <taxon>Galdieriales</taxon>
        <taxon>Galdieriaceae</taxon>
        <taxon>Galdieria</taxon>
    </lineage>
</organism>
<reference evidence="8 9" key="1">
    <citation type="submission" date="2022-07" db="EMBL/GenBank/DDBJ databases">
        <title>Genome-wide signatures of adaptation to extreme environments.</title>
        <authorList>
            <person name="Cho C.H."/>
            <person name="Yoon H.S."/>
        </authorList>
    </citation>
    <scope>NUCLEOTIDE SEQUENCE [LARGE SCALE GENOMIC DNA]</scope>
    <source>
        <strain evidence="8 9">108.79 E11</strain>
    </source>
</reference>
<dbReference type="Gene3D" id="3.40.50.300">
    <property type="entry name" value="P-loop containing nucleotide triphosphate hydrolases"/>
    <property type="match status" value="1"/>
</dbReference>
<evidence type="ECO:0000256" key="6">
    <source>
        <dbReference type="SAM" id="MobiDB-lite"/>
    </source>
</evidence>
<evidence type="ECO:0000256" key="4">
    <source>
        <dbReference type="ARBA" id="ARBA00023125"/>
    </source>
</evidence>
<dbReference type="GO" id="GO:0005664">
    <property type="term" value="C:nuclear origin of replication recognition complex"/>
    <property type="evidence" value="ECO:0007669"/>
    <property type="project" value="TreeGrafter"/>
</dbReference>
<name>A0AAV9IJ48_9RHOD</name>
<keyword evidence="9" id="KW-1185">Reference proteome</keyword>
<evidence type="ECO:0000313" key="8">
    <source>
        <dbReference type="EMBL" id="KAK4527321.1"/>
    </source>
</evidence>
<dbReference type="PANTHER" id="PTHR12087:SF0">
    <property type="entry name" value="ORIGIN RECOGNITION COMPLEX SUBUNIT 4"/>
    <property type="match status" value="1"/>
</dbReference>
<dbReference type="InterPro" id="IPR027417">
    <property type="entry name" value="P-loop_NTPase"/>
</dbReference>
<keyword evidence="5" id="KW-0539">Nucleus</keyword>
<dbReference type="InterPro" id="IPR016527">
    <property type="entry name" value="ORC4"/>
</dbReference>
<dbReference type="Proteomes" id="UP001300502">
    <property type="component" value="Unassembled WGS sequence"/>
</dbReference>
<dbReference type="GO" id="GO:0006270">
    <property type="term" value="P:DNA replication initiation"/>
    <property type="evidence" value="ECO:0007669"/>
    <property type="project" value="TreeGrafter"/>
</dbReference>
<comment type="subcellular location">
    <subcellularLocation>
        <location evidence="1">Nucleus</location>
    </subcellularLocation>
</comment>
<dbReference type="SUPFAM" id="SSF52540">
    <property type="entry name" value="P-loop containing nucleoside triphosphate hydrolases"/>
    <property type="match status" value="1"/>
</dbReference>
<proteinExistence type="inferred from homology"/>
<feature type="compositionally biased region" description="Basic residues" evidence="6">
    <location>
        <begin position="16"/>
        <end position="26"/>
    </location>
</feature>